<evidence type="ECO:0000313" key="4">
    <source>
        <dbReference type="Proteomes" id="UP000238220"/>
    </source>
</evidence>
<accession>A0A2S5TKX3</accession>
<evidence type="ECO:0000256" key="1">
    <source>
        <dbReference type="ARBA" id="ARBA00022603"/>
    </source>
</evidence>
<dbReference type="InterPro" id="IPR007213">
    <property type="entry name" value="Ppm1/Ppm2/Tcmp"/>
</dbReference>
<keyword evidence="4" id="KW-1185">Reference proteome</keyword>
<dbReference type="Pfam" id="PF04072">
    <property type="entry name" value="LCM"/>
    <property type="match status" value="1"/>
</dbReference>
<dbReference type="Proteomes" id="UP000238220">
    <property type="component" value="Unassembled WGS sequence"/>
</dbReference>
<dbReference type="GO" id="GO:0032259">
    <property type="term" value="P:methylation"/>
    <property type="evidence" value="ECO:0007669"/>
    <property type="project" value="UniProtKB-KW"/>
</dbReference>
<dbReference type="RefSeq" id="WP_104228558.1">
    <property type="nucleotide sequence ID" value="NZ_PSNW01000001.1"/>
</dbReference>
<comment type="caution">
    <text evidence="3">The sequence shown here is derived from an EMBL/GenBank/DDBJ whole genome shotgun (WGS) entry which is preliminary data.</text>
</comment>
<proteinExistence type="predicted"/>
<dbReference type="OrthoDB" id="7063113at2"/>
<dbReference type="InterPro" id="IPR029063">
    <property type="entry name" value="SAM-dependent_MTases_sf"/>
</dbReference>
<organism evidence="3 4">
    <name type="scientific">Solimonas fluminis</name>
    <dbReference type="NCBI Taxonomy" id="2086571"/>
    <lineage>
        <taxon>Bacteria</taxon>
        <taxon>Pseudomonadati</taxon>
        <taxon>Pseudomonadota</taxon>
        <taxon>Gammaproteobacteria</taxon>
        <taxon>Nevskiales</taxon>
        <taxon>Nevskiaceae</taxon>
        <taxon>Solimonas</taxon>
    </lineage>
</organism>
<reference evidence="3 4" key="1">
    <citation type="submission" date="2018-02" db="EMBL/GenBank/DDBJ databases">
        <title>Genome sequencing of Solimonas sp. HR-BB.</title>
        <authorList>
            <person name="Lee Y."/>
            <person name="Jeon C.O."/>
        </authorList>
    </citation>
    <scope>NUCLEOTIDE SEQUENCE [LARGE SCALE GENOMIC DNA]</scope>
    <source>
        <strain evidence="3 4">HR-BB</strain>
    </source>
</reference>
<dbReference type="SUPFAM" id="SSF53335">
    <property type="entry name" value="S-adenosyl-L-methionine-dependent methyltransferases"/>
    <property type="match status" value="1"/>
</dbReference>
<name>A0A2S5TKX3_9GAMM</name>
<protein>
    <submittedName>
        <fullName evidence="3">Class I SAM-dependent methyltransferase</fullName>
    </submittedName>
</protein>
<sequence>MARSSEAISPTAHYTGYAWFHHGLSHQALVTPQGRLLFNALKPWSLLAQSRGKPTVDGFLLARHRLIDALLEQAIAEGRVTQVIEIAAGFSPRGWDFKRRHGRRLRYIEADLPHMAEWKLQRLERNGLLLPGHRVQPLDALADLGPLSLSALADRLDPAQGTAIVTEGLLNYFDRDAVLGMWRRFAGVLSRFPQGLYLSDLHLANDNRGTSQRVFGKLLQAFVRGRVHLHFPDAGEALAQLREAGFPEARLHDPRQEPQAGRILPGAELVRVIEARRG</sequence>
<keyword evidence="1 3" id="KW-0489">Methyltransferase</keyword>
<gene>
    <name evidence="3" type="ORF">C3942_01480</name>
</gene>
<evidence type="ECO:0000313" key="3">
    <source>
        <dbReference type="EMBL" id="PPE75592.1"/>
    </source>
</evidence>
<dbReference type="GO" id="GO:0008168">
    <property type="term" value="F:methyltransferase activity"/>
    <property type="evidence" value="ECO:0007669"/>
    <property type="project" value="UniProtKB-KW"/>
</dbReference>
<dbReference type="Gene3D" id="3.40.50.150">
    <property type="entry name" value="Vaccinia Virus protein VP39"/>
    <property type="match status" value="1"/>
</dbReference>
<dbReference type="PANTHER" id="PTHR43619">
    <property type="entry name" value="S-ADENOSYL-L-METHIONINE-DEPENDENT METHYLTRANSFERASE YKTD-RELATED"/>
    <property type="match status" value="1"/>
</dbReference>
<dbReference type="EMBL" id="PSNW01000001">
    <property type="protein sequence ID" value="PPE75592.1"/>
    <property type="molecule type" value="Genomic_DNA"/>
</dbReference>
<dbReference type="PANTHER" id="PTHR43619:SF2">
    <property type="entry name" value="S-ADENOSYL-L-METHIONINE-DEPENDENT METHYLTRANSFERASES SUPERFAMILY PROTEIN"/>
    <property type="match status" value="1"/>
</dbReference>
<evidence type="ECO:0000256" key="2">
    <source>
        <dbReference type="ARBA" id="ARBA00022679"/>
    </source>
</evidence>
<dbReference type="AlphaFoldDB" id="A0A2S5TKX3"/>
<keyword evidence="2 3" id="KW-0808">Transferase</keyword>